<dbReference type="NCBIfam" id="TIGR00756">
    <property type="entry name" value="PPR"/>
    <property type="match status" value="1"/>
</dbReference>
<dbReference type="PROSITE" id="PS51257">
    <property type="entry name" value="PROKAR_LIPOPROTEIN"/>
    <property type="match status" value="1"/>
</dbReference>
<gene>
    <name evidence="4" type="ORF">RJ639_022856</name>
</gene>
<reference evidence="4" key="1">
    <citation type="submission" date="2022-12" db="EMBL/GenBank/DDBJ databases">
        <title>Draft genome assemblies for two species of Escallonia (Escalloniales).</title>
        <authorList>
            <person name="Chanderbali A."/>
            <person name="Dervinis C."/>
            <person name="Anghel I."/>
            <person name="Soltis D."/>
            <person name="Soltis P."/>
            <person name="Zapata F."/>
        </authorList>
    </citation>
    <scope>NUCLEOTIDE SEQUENCE</scope>
    <source>
        <strain evidence="4">UCBG64.0493</strain>
        <tissue evidence="4">Leaf</tissue>
    </source>
</reference>
<dbReference type="Gene3D" id="1.25.40.10">
    <property type="entry name" value="Tetratricopeptide repeat domain"/>
    <property type="match status" value="1"/>
</dbReference>
<dbReference type="PROSITE" id="PS51375">
    <property type="entry name" value="PPR"/>
    <property type="match status" value="1"/>
</dbReference>
<evidence type="ECO:0000313" key="5">
    <source>
        <dbReference type="Proteomes" id="UP001188597"/>
    </source>
</evidence>
<dbReference type="InterPro" id="IPR011990">
    <property type="entry name" value="TPR-like_helical_dom_sf"/>
</dbReference>
<feature type="repeat" description="PPR" evidence="3">
    <location>
        <begin position="20"/>
        <end position="54"/>
    </location>
</feature>
<sequence>MWEMAIKVKEDMLEAGVTPNMVTWSSLMSACANAGLIEQAIKLFEEMLLAGCQPNSLCCNILLHACVEARQYDRAFRHFQSWKGGAFPQAFSDVYCGKPDTNIPSTKILFSPTALTYNTLLKACGTDYRHARVLMDEMRAVGLSPNHISWSILIDVCGGSGNVKGALQVCVKRKHLRYKSNDYYLKQLIEEWCEGIIQDDNQRRGPRSSCNRTDFGEPQSLLLEKVAAQLQKSDAESLAVDLQGHTKVEARLVVLAVLRMIKENYTPGNPVKDDMLIILGVQEVGASAVKHELNVKDAIIKLLRSDLGLKVLLEGPSMAIKRENPSYSNLEDLRGSALPTQLESPTWRPAVLERLKITGESLSHWLRKRSGDSRR</sequence>
<dbReference type="EMBL" id="JAVXUP010003171">
    <property type="protein sequence ID" value="KAK2999793.1"/>
    <property type="molecule type" value="Genomic_DNA"/>
</dbReference>
<name>A0AA88V2C8_9ASTE</name>
<evidence type="ECO:0000256" key="2">
    <source>
        <dbReference type="ARBA" id="ARBA00022737"/>
    </source>
</evidence>
<evidence type="ECO:0000256" key="1">
    <source>
        <dbReference type="ARBA" id="ARBA00007626"/>
    </source>
</evidence>
<keyword evidence="2" id="KW-0677">Repeat</keyword>
<accession>A0AA88V2C8</accession>
<dbReference type="AlphaFoldDB" id="A0AA88V2C8"/>
<evidence type="ECO:0008006" key="6">
    <source>
        <dbReference type="Google" id="ProtNLM"/>
    </source>
</evidence>
<proteinExistence type="inferred from homology"/>
<comment type="caution">
    <text evidence="4">The sequence shown here is derived from an EMBL/GenBank/DDBJ whole genome shotgun (WGS) entry which is preliminary data.</text>
</comment>
<evidence type="ECO:0000256" key="3">
    <source>
        <dbReference type="PROSITE-ProRule" id="PRU00708"/>
    </source>
</evidence>
<protein>
    <recommendedName>
        <fullName evidence="6">Pentatricopeptide repeat-containing protein</fullName>
    </recommendedName>
</protein>
<dbReference type="InterPro" id="IPR002885">
    <property type="entry name" value="PPR_rpt"/>
</dbReference>
<dbReference type="PANTHER" id="PTHR47447:SF28">
    <property type="entry name" value="PENTACOTRIPEPTIDE-REPEAT REGION OF PRORP DOMAIN-CONTAINING PROTEIN"/>
    <property type="match status" value="1"/>
</dbReference>
<dbReference type="Pfam" id="PF13812">
    <property type="entry name" value="PPR_3"/>
    <property type="match status" value="1"/>
</dbReference>
<dbReference type="Pfam" id="PF13041">
    <property type="entry name" value="PPR_2"/>
    <property type="match status" value="1"/>
</dbReference>
<dbReference type="PANTHER" id="PTHR47447">
    <property type="entry name" value="OS03G0856100 PROTEIN"/>
    <property type="match status" value="1"/>
</dbReference>
<keyword evidence="5" id="KW-1185">Reference proteome</keyword>
<comment type="similarity">
    <text evidence="1">Belongs to the PPR family. P subfamily.</text>
</comment>
<organism evidence="4 5">
    <name type="scientific">Escallonia herrerae</name>
    <dbReference type="NCBI Taxonomy" id="1293975"/>
    <lineage>
        <taxon>Eukaryota</taxon>
        <taxon>Viridiplantae</taxon>
        <taxon>Streptophyta</taxon>
        <taxon>Embryophyta</taxon>
        <taxon>Tracheophyta</taxon>
        <taxon>Spermatophyta</taxon>
        <taxon>Magnoliopsida</taxon>
        <taxon>eudicotyledons</taxon>
        <taxon>Gunneridae</taxon>
        <taxon>Pentapetalae</taxon>
        <taxon>asterids</taxon>
        <taxon>campanulids</taxon>
        <taxon>Escalloniales</taxon>
        <taxon>Escalloniaceae</taxon>
        <taxon>Escallonia</taxon>
    </lineage>
</organism>
<dbReference type="Proteomes" id="UP001188597">
    <property type="component" value="Unassembled WGS sequence"/>
</dbReference>
<evidence type="ECO:0000313" key="4">
    <source>
        <dbReference type="EMBL" id="KAK2999793.1"/>
    </source>
</evidence>